<reference evidence="1" key="1">
    <citation type="submission" date="2021-04" db="EMBL/GenBank/DDBJ databases">
        <title>Draft genome of Fusarium avenaceum strain F156N33, isolated from an atmospheric sample in Virginia.</title>
        <authorList>
            <person name="Yang S."/>
            <person name="Vinatzer B.A."/>
            <person name="Coleman J."/>
        </authorList>
    </citation>
    <scope>NUCLEOTIDE SEQUENCE</scope>
    <source>
        <strain evidence="1">F156N33</strain>
    </source>
</reference>
<comment type="caution">
    <text evidence="1">The sequence shown here is derived from an EMBL/GenBank/DDBJ whole genome shotgun (WGS) entry which is preliminary data.</text>
</comment>
<gene>
    <name evidence="1" type="ORF">KAF25_006369</name>
</gene>
<dbReference type="AlphaFoldDB" id="A0A9P7H8J7"/>
<keyword evidence="2" id="KW-1185">Reference proteome</keyword>
<proteinExistence type="predicted"/>
<accession>A0A9P7H8J7</accession>
<name>A0A9P7H8J7_9HYPO</name>
<organism evidence="1 2">
    <name type="scientific">Fusarium avenaceum</name>
    <dbReference type="NCBI Taxonomy" id="40199"/>
    <lineage>
        <taxon>Eukaryota</taxon>
        <taxon>Fungi</taxon>
        <taxon>Dikarya</taxon>
        <taxon>Ascomycota</taxon>
        <taxon>Pezizomycotina</taxon>
        <taxon>Sordariomycetes</taxon>
        <taxon>Hypocreomycetidae</taxon>
        <taxon>Hypocreales</taxon>
        <taxon>Nectriaceae</taxon>
        <taxon>Fusarium</taxon>
        <taxon>Fusarium tricinctum species complex</taxon>
    </lineage>
</organism>
<protein>
    <submittedName>
        <fullName evidence="1">Uncharacterized protein</fullName>
    </submittedName>
</protein>
<dbReference type="Proteomes" id="UP000782241">
    <property type="component" value="Unassembled WGS sequence"/>
</dbReference>
<evidence type="ECO:0000313" key="1">
    <source>
        <dbReference type="EMBL" id="KAG5663784.1"/>
    </source>
</evidence>
<dbReference type="EMBL" id="JAGPUO010000003">
    <property type="protein sequence ID" value="KAG5663784.1"/>
    <property type="molecule type" value="Genomic_DNA"/>
</dbReference>
<sequence length="262" mass="30028">MTSRRSQFVDATGASGTYFQDPGYLYQVPQTPLRTMQQQYQQPVRVSEDHYSQMYAAPAPTHAASCCRRRRRASRHSRAFESDGSTDSYLSYDDVQAAQQGGDRLPPRIALKQLSDFLHEASVFYMTQLMEFRNEHQRQGHDTTSEGLRQWLWNDWTSRRDSPTRESFMSTKTNVSLLLRQVEIAVATPWLQNADLEARFQHSFKALQSSCGEVMRLAGRAMGDWQACQFLVVELENAKMYASPEGPVQGHLFKGRESGELW</sequence>
<evidence type="ECO:0000313" key="2">
    <source>
        <dbReference type="Proteomes" id="UP000782241"/>
    </source>
</evidence>